<proteinExistence type="predicted"/>
<organism evidence="3 4">
    <name type="scientific">Scylla paramamosain</name>
    <name type="common">Mud crab</name>
    <dbReference type="NCBI Taxonomy" id="85552"/>
    <lineage>
        <taxon>Eukaryota</taxon>
        <taxon>Metazoa</taxon>
        <taxon>Ecdysozoa</taxon>
        <taxon>Arthropoda</taxon>
        <taxon>Crustacea</taxon>
        <taxon>Multicrustacea</taxon>
        <taxon>Malacostraca</taxon>
        <taxon>Eumalacostraca</taxon>
        <taxon>Eucarida</taxon>
        <taxon>Decapoda</taxon>
        <taxon>Pleocyemata</taxon>
        <taxon>Brachyura</taxon>
        <taxon>Eubrachyura</taxon>
        <taxon>Portunoidea</taxon>
        <taxon>Portunidae</taxon>
        <taxon>Portuninae</taxon>
        <taxon>Scylla</taxon>
    </lineage>
</organism>
<dbReference type="InterPro" id="IPR036770">
    <property type="entry name" value="Ankyrin_rpt-contain_sf"/>
</dbReference>
<protein>
    <submittedName>
        <fullName evidence="3">Uncharacterized protein</fullName>
    </submittedName>
</protein>
<evidence type="ECO:0000313" key="4">
    <source>
        <dbReference type="Proteomes" id="UP001487740"/>
    </source>
</evidence>
<sequence>MYIAINENINKRTGDIVWAAPAAAVCIPRMKAGGYVTAVEWLVQQGADPRVQDKAGFTPLEVAMQFGRYEVETWLAKNGGGVVRSDILLVEEVREWQGVHEDNHNTVLSWLVAGNTAMMRNIPELCDGHALSQQGLTPLHAAALSGVPISAVEAFLGTWHKPSCDHP</sequence>
<keyword evidence="1" id="KW-0677">Repeat</keyword>
<keyword evidence="4" id="KW-1185">Reference proteome</keyword>
<evidence type="ECO:0000313" key="3">
    <source>
        <dbReference type="EMBL" id="KAK8371730.1"/>
    </source>
</evidence>
<name>A0AAW0SA50_SCYPA</name>
<reference evidence="3 4" key="1">
    <citation type="submission" date="2023-03" db="EMBL/GenBank/DDBJ databases">
        <title>High-quality genome of Scylla paramamosain provides insights in environmental adaptation.</title>
        <authorList>
            <person name="Zhang L."/>
        </authorList>
    </citation>
    <scope>NUCLEOTIDE SEQUENCE [LARGE SCALE GENOMIC DNA]</scope>
    <source>
        <strain evidence="3">LZ_2023a</strain>
        <tissue evidence="3">Muscle</tissue>
    </source>
</reference>
<dbReference type="Pfam" id="PF13637">
    <property type="entry name" value="Ank_4"/>
    <property type="match status" value="1"/>
</dbReference>
<dbReference type="EMBL" id="JARAKH010006415">
    <property type="protein sequence ID" value="KAK8371730.1"/>
    <property type="molecule type" value="Genomic_DNA"/>
</dbReference>
<gene>
    <name evidence="3" type="ORF">O3P69_018980</name>
</gene>
<dbReference type="AlphaFoldDB" id="A0AAW0SA50"/>
<dbReference type="Gene3D" id="1.25.40.20">
    <property type="entry name" value="Ankyrin repeat-containing domain"/>
    <property type="match status" value="1"/>
</dbReference>
<accession>A0AAW0SA50</accession>
<comment type="caution">
    <text evidence="3">The sequence shown here is derived from an EMBL/GenBank/DDBJ whole genome shotgun (WGS) entry which is preliminary data.</text>
</comment>
<dbReference type="PANTHER" id="PTHR24198:SF165">
    <property type="entry name" value="ANKYRIN REPEAT-CONTAINING PROTEIN-RELATED"/>
    <property type="match status" value="1"/>
</dbReference>
<dbReference type="Proteomes" id="UP001487740">
    <property type="component" value="Unassembled WGS sequence"/>
</dbReference>
<keyword evidence="2" id="KW-0040">ANK repeat</keyword>
<evidence type="ECO:0000256" key="1">
    <source>
        <dbReference type="ARBA" id="ARBA00022737"/>
    </source>
</evidence>
<dbReference type="PANTHER" id="PTHR24198">
    <property type="entry name" value="ANKYRIN REPEAT AND PROTEIN KINASE DOMAIN-CONTAINING PROTEIN"/>
    <property type="match status" value="1"/>
</dbReference>
<evidence type="ECO:0000256" key="2">
    <source>
        <dbReference type="ARBA" id="ARBA00023043"/>
    </source>
</evidence>
<dbReference type="InterPro" id="IPR002110">
    <property type="entry name" value="Ankyrin_rpt"/>
</dbReference>
<dbReference type="SUPFAM" id="SSF48403">
    <property type="entry name" value="Ankyrin repeat"/>
    <property type="match status" value="1"/>
</dbReference>